<gene>
    <name evidence="2" type="ORF">Ahu01nite_054640</name>
</gene>
<dbReference type="SUPFAM" id="SSF50475">
    <property type="entry name" value="FMN-binding split barrel"/>
    <property type="match status" value="1"/>
</dbReference>
<dbReference type="Pfam" id="PF01243">
    <property type="entry name" value="PNPOx_N"/>
    <property type="match status" value="1"/>
</dbReference>
<keyword evidence="3" id="KW-1185">Reference proteome</keyword>
<dbReference type="Gene3D" id="2.30.110.10">
    <property type="entry name" value="Electron Transport, Fmn-binding Protein, Chain A"/>
    <property type="match status" value="1"/>
</dbReference>
<organism evidence="2 3">
    <name type="scientific">Winogradskya humida</name>
    <dbReference type="NCBI Taxonomy" id="113566"/>
    <lineage>
        <taxon>Bacteria</taxon>
        <taxon>Bacillati</taxon>
        <taxon>Actinomycetota</taxon>
        <taxon>Actinomycetes</taxon>
        <taxon>Micromonosporales</taxon>
        <taxon>Micromonosporaceae</taxon>
        <taxon>Winogradskya</taxon>
    </lineage>
</organism>
<dbReference type="InterPro" id="IPR011576">
    <property type="entry name" value="Pyridox_Oxase_N"/>
</dbReference>
<dbReference type="Proteomes" id="UP000603200">
    <property type="component" value="Unassembled WGS sequence"/>
</dbReference>
<accession>A0ABQ3ZV03</accession>
<comment type="caution">
    <text evidence="2">The sequence shown here is derived from an EMBL/GenBank/DDBJ whole genome shotgun (WGS) entry which is preliminary data.</text>
</comment>
<dbReference type="RefSeq" id="WP_203839455.1">
    <property type="nucleotide sequence ID" value="NZ_BAAATV010000012.1"/>
</dbReference>
<name>A0ABQ3ZV03_9ACTN</name>
<feature type="domain" description="Pyridoxamine 5'-phosphate oxidase N-terminal" evidence="1">
    <location>
        <begin position="22"/>
        <end position="117"/>
    </location>
</feature>
<proteinExistence type="predicted"/>
<reference evidence="2 3" key="1">
    <citation type="submission" date="2021-01" db="EMBL/GenBank/DDBJ databases">
        <title>Whole genome shotgun sequence of Actinoplanes humidus NBRC 14915.</title>
        <authorList>
            <person name="Komaki H."/>
            <person name="Tamura T."/>
        </authorList>
    </citation>
    <scope>NUCLEOTIDE SEQUENCE [LARGE SCALE GENOMIC DNA]</scope>
    <source>
        <strain evidence="2 3">NBRC 14915</strain>
    </source>
</reference>
<sequence length="173" mass="19272">MPVTNPWLAGPSPSEQLPRERLDERILNLLSSQNMCVIATTGPSGALATPVRFFHVDFTLVFTAAPRTPKLRNIAADPRVSVGVFAPLVGQASSRGAQVFGEARVLEPGDDGYDHWWPAVRWQSDHVERSRDLGEPPLGPLVVIPADRIVYTEHWLRRDGFAPRQFWTRPGRS</sequence>
<dbReference type="EMBL" id="BOMN01000073">
    <property type="protein sequence ID" value="GIE22362.1"/>
    <property type="molecule type" value="Genomic_DNA"/>
</dbReference>
<evidence type="ECO:0000259" key="1">
    <source>
        <dbReference type="Pfam" id="PF01243"/>
    </source>
</evidence>
<evidence type="ECO:0000313" key="3">
    <source>
        <dbReference type="Proteomes" id="UP000603200"/>
    </source>
</evidence>
<dbReference type="InterPro" id="IPR012349">
    <property type="entry name" value="Split_barrel_FMN-bd"/>
</dbReference>
<protein>
    <recommendedName>
        <fullName evidence="1">Pyridoxamine 5'-phosphate oxidase N-terminal domain-containing protein</fullName>
    </recommendedName>
</protein>
<evidence type="ECO:0000313" key="2">
    <source>
        <dbReference type="EMBL" id="GIE22362.1"/>
    </source>
</evidence>